<gene>
    <name evidence="2" type="ORF">RJ639_001153</name>
</gene>
<name>A0AA88XI92_9ASTE</name>
<reference evidence="2" key="1">
    <citation type="submission" date="2022-12" db="EMBL/GenBank/DDBJ databases">
        <title>Draft genome assemblies for two species of Escallonia (Escalloniales).</title>
        <authorList>
            <person name="Chanderbali A."/>
            <person name="Dervinis C."/>
            <person name="Anghel I."/>
            <person name="Soltis D."/>
            <person name="Soltis P."/>
            <person name="Zapata F."/>
        </authorList>
    </citation>
    <scope>NUCLEOTIDE SEQUENCE</scope>
    <source>
        <strain evidence="2">UCBG64.0493</strain>
        <tissue evidence="2">Leaf</tissue>
    </source>
</reference>
<dbReference type="PROSITE" id="PS51806">
    <property type="entry name" value="DOG1"/>
    <property type="match status" value="1"/>
</dbReference>
<keyword evidence="3" id="KW-1185">Reference proteome</keyword>
<protein>
    <recommendedName>
        <fullName evidence="1">DOG1 domain-containing protein</fullName>
    </recommendedName>
</protein>
<dbReference type="GO" id="GO:0043565">
    <property type="term" value="F:sequence-specific DNA binding"/>
    <property type="evidence" value="ECO:0007669"/>
    <property type="project" value="InterPro"/>
</dbReference>
<comment type="caution">
    <text evidence="2">The sequence shown here is derived from an EMBL/GenBank/DDBJ whole genome shotgun (WGS) entry which is preliminary data.</text>
</comment>
<dbReference type="InterPro" id="IPR051886">
    <property type="entry name" value="Seed_Dev/Stress_Resp_Reg"/>
</dbReference>
<dbReference type="GO" id="GO:0006351">
    <property type="term" value="P:DNA-templated transcription"/>
    <property type="evidence" value="ECO:0007669"/>
    <property type="project" value="InterPro"/>
</dbReference>
<dbReference type="Proteomes" id="UP001188597">
    <property type="component" value="Unassembled WGS sequence"/>
</dbReference>
<dbReference type="InterPro" id="IPR025422">
    <property type="entry name" value="TGA_domain"/>
</dbReference>
<dbReference type="EMBL" id="JAVXUP010000015">
    <property type="protein sequence ID" value="KAK3042880.1"/>
    <property type="molecule type" value="Genomic_DNA"/>
</dbReference>
<dbReference type="AlphaFoldDB" id="A0AA88XI92"/>
<evidence type="ECO:0000313" key="3">
    <source>
        <dbReference type="Proteomes" id="UP001188597"/>
    </source>
</evidence>
<organism evidence="2 3">
    <name type="scientific">Escallonia herrerae</name>
    <dbReference type="NCBI Taxonomy" id="1293975"/>
    <lineage>
        <taxon>Eukaryota</taxon>
        <taxon>Viridiplantae</taxon>
        <taxon>Streptophyta</taxon>
        <taxon>Embryophyta</taxon>
        <taxon>Tracheophyta</taxon>
        <taxon>Spermatophyta</taxon>
        <taxon>Magnoliopsida</taxon>
        <taxon>eudicotyledons</taxon>
        <taxon>Gunneridae</taxon>
        <taxon>Pentapetalae</taxon>
        <taxon>asterids</taxon>
        <taxon>campanulids</taxon>
        <taxon>Escalloniales</taxon>
        <taxon>Escalloniaceae</taxon>
        <taxon>Escallonia</taxon>
    </lineage>
</organism>
<proteinExistence type="predicted"/>
<evidence type="ECO:0000259" key="1">
    <source>
        <dbReference type="PROSITE" id="PS51806"/>
    </source>
</evidence>
<dbReference type="Pfam" id="PF14144">
    <property type="entry name" value="DOG1"/>
    <property type="match status" value="1"/>
</dbReference>
<evidence type="ECO:0000313" key="2">
    <source>
        <dbReference type="EMBL" id="KAK3042880.1"/>
    </source>
</evidence>
<feature type="domain" description="DOG1" evidence="1">
    <location>
        <begin position="12"/>
        <end position="232"/>
    </location>
</feature>
<dbReference type="PANTHER" id="PTHR46354:SF10">
    <property type="entry name" value="TRANSCRIPTION FACTOR TGA5-LIKE"/>
    <property type="match status" value="1"/>
</dbReference>
<accession>A0AA88XI92</accession>
<dbReference type="PANTHER" id="PTHR46354">
    <property type="entry name" value="DOG1 DOMAIN-CONTAINING PROTEIN"/>
    <property type="match status" value="1"/>
</dbReference>
<sequence>MMPGPSESNNNAEPFATFFPDWLTRQEHFLDELLQVQPSQHHEEGVDHESRELIGRVMTHYNQYYKFKSRIAHQNVFLVLSPPWFSPYERTFLWISGFKPSLAFRIVNNSVSDLDAEQGGQMERLAEEIKADERELAAELVAVQEALAAAPILALARREGRLENGRVREVDNAMERLRSSMEELVECADYLRTKTVVKVMEILNTGQSVRFLAAAAQLQLRIRSWGQQRDAARRNVSTD</sequence>